<organism evidence="4">
    <name type="scientific">mine drainage metagenome</name>
    <dbReference type="NCBI Taxonomy" id="410659"/>
    <lineage>
        <taxon>unclassified sequences</taxon>
        <taxon>metagenomes</taxon>
        <taxon>ecological metagenomes</taxon>
    </lineage>
</organism>
<gene>
    <name evidence="4" type="ORF">B2A_10965</name>
</gene>
<dbReference type="PROSITE" id="PS50887">
    <property type="entry name" value="GGDEF"/>
    <property type="match status" value="1"/>
</dbReference>
<feature type="domain" description="GGDEF" evidence="3">
    <location>
        <begin position="431"/>
        <end position="563"/>
    </location>
</feature>
<dbReference type="SMART" id="SM00267">
    <property type="entry name" value="GGDEF"/>
    <property type="match status" value="1"/>
</dbReference>
<reference evidence="4" key="2">
    <citation type="journal article" date="2014" name="ISME J.">
        <title>Microbial stratification in low pH oxic and suboxic macroscopic growths along an acid mine drainage.</title>
        <authorList>
            <person name="Mendez-Garcia C."/>
            <person name="Mesa V."/>
            <person name="Sprenger R.R."/>
            <person name="Richter M."/>
            <person name="Diez M.S."/>
            <person name="Solano J."/>
            <person name="Bargiela R."/>
            <person name="Golyshina O.V."/>
            <person name="Manteca A."/>
            <person name="Ramos J.L."/>
            <person name="Gallego J.R."/>
            <person name="Llorente I."/>
            <person name="Martins Dos Santos V.A."/>
            <person name="Jensen O.N."/>
            <person name="Pelaez A.I."/>
            <person name="Sanchez J."/>
            <person name="Ferrer M."/>
        </authorList>
    </citation>
    <scope>NUCLEOTIDE SEQUENCE</scope>
</reference>
<dbReference type="InterPro" id="IPR050469">
    <property type="entry name" value="Diguanylate_Cyclase"/>
</dbReference>
<keyword evidence="2" id="KW-0472">Membrane</keyword>
<feature type="transmembrane region" description="Helical" evidence="2">
    <location>
        <begin position="211"/>
        <end position="234"/>
    </location>
</feature>
<dbReference type="AlphaFoldDB" id="T0YYE0"/>
<feature type="transmembrane region" description="Helical" evidence="2">
    <location>
        <begin position="370"/>
        <end position="387"/>
    </location>
</feature>
<feature type="transmembrane region" description="Helical" evidence="2">
    <location>
        <begin position="313"/>
        <end position="330"/>
    </location>
</feature>
<feature type="transmembrane region" description="Helical" evidence="2">
    <location>
        <begin position="246"/>
        <end position="268"/>
    </location>
</feature>
<evidence type="ECO:0000256" key="2">
    <source>
        <dbReference type="SAM" id="Phobius"/>
    </source>
</evidence>
<dbReference type="PANTHER" id="PTHR45138">
    <property type="entry name" value="REGULATORY COMPONENTS OF SENSORY TRANSDUCTION SYSTEM"/>
    <property type="match status" value="1"/>
</dbReference>
<dbReference type="EMBL" id="AUZZ01007897">
    <property type="protein sequence ID" value="EQD40641.1"/>
    <property type="molecule type" value="Genomic_DNA"/>
</dbReference>
<dbReference type="Pfam" id="PF07695">
    <property type="entry name" value="7TMR-DISM_7TM"/>
    <property type="match status" value="1"/>
</dbReference>
<protein>
    <submittedName>
        <fullName evidence="4">Membrane protein containing Diguanylate cyclase, predicted domain protein</fullName>
    </submittedName>
</protein>
<dbReference type="InterPro" id="IPR043128">
    <property type="entry name" value="Rev_trsase/Diguanyl_cyclase"/>
</dbReference>
<dbReference type="Pfam" id="PF00990">
    <property type="entry name" value="GGDEF"/>
    <property type="match status" value="1"/>
</dbReference>
<name>T0YYE0_9ZZZZ</name>
<dbReference type="NCBIfam" id="TIGR00254">
    <property type="entry name" value="GGDEF"/>
    <property type="match status" value="1"/>
</dbReference>
<feature type="transmembrane region" description="Helical" evidence="2">
    <location>
        <begin position="280"/>
        <end position="301"/>
    </location>
</feature>
<proteinExistence type="predicted"/>
<dbReference type="GO" id="GO:1902201">
    <property type="term" value="P:negative regulation of bacterial-type flagellum-dependent cell motility"/>
    <property type="evidence" value="ECO:0007669"/>
    <property type="project" value="TreeGrafter"/>
</dbReference>
<dbReference type="InterPro" id="IPR000160">
    <property type="entry name" value="GGDEF_dom"/>
</dbReference>
<feature type="transmembrane region" description="Helical" evidence="2">
    <location>
        <begin position="337"/>
        <end position="358"/>
    </location>
</feature>
<feature type="region of interest" description="Disordered" evidence="1">
    <location>
        <begin position="551"/>
        <end position="571"/>
    </location>
</feature>
<dbReference type="GO" id="GO:0043709">
    <property type="term" value="P:cell adhesion involved in single-species biofilm formation"/>
    <property type="evidence" value="ECO:0007669"/>
    <property type="project" value="TreeGrafter"/>
</dbReference>
<dbReference type="FunFam" id="3.30.70.270:FF:000001">
    <property type="entry name" value="Diguanylate cyclase domain protein"/>
    <property type="match status" value="1"/>
</dbReference>
<evidence type="ECO:0000256" key="1">
    <source>
        <dbReference type="SAM" id="MobiDB-lite"/>
    </source>
</evidence>
<keyword evidence="2" id="KW-1133">Transmembrane helix</keyword>
<feature type="transmembrane region" description="Helical" evidence="2">
    <location>
        <begin position="181"/>
        <end position="204"/>
    </location>
</feature>
<dbReference type="GO" id="GO:0052621">
    <property type="term" value="F:diguanylate cyclase activity"/>
    <property type="evidence" value="ECO:0007669"/>
    <property type="project" value="TreeGrafter"/>
</dbReference>
<sequence length="571" mass="62147">MFILMPHSNSSWIFLGVLMALGLLCALAPPARATQVILRGAWMMAPARSIAPQPPDAVATQALRVFDTHGLVHLPRGSHGTWVRLLPAAGTWPAGQWMLVIDQPGLGVVDLHAPGQAPQRQALEDLDQGALHTPGQLAFRLENLRGDAPLWLFFQPNPWLGSSMHFALRTPQAWAQQANGWLAFVSSALTVLVVMSLMGLWFGMLLRDRAYLLYAVYVLAYALLSAVSMGYAFHPLQLGWVARDPAMVARVAGGIAGAASILFAARFADLYRHLPWSRRLVQVLAGLFIAIVLLSLAPWAAPRALGGWLQNPVVVLAGPSVLILLILAWSRGSRYAGFFLLGWSPLVVLTVCDSLQSFDLLQSWMWLQRASLAAAAFEALVLIAGLADRTLAARRDHRQALHRAEVDALTGTLNRGALLTHLQEMLELESGPLSVLFVDLDHFKRLNDHAGHQAGDQALVALVRTMRLELREDDLLGRYGGEEFMVLLPGQSLSQALGVAERLLQAVRLRRLATSVDLPGLTVSIGAAEAQPGESLPRLLGRADQAMYAAKHNGRDQVQADPLPQRQPLQG</sequence>
<dbReference type="Gene3D" id="3.30.70.270">
    <property type="match status" value="1"/>
</dbReference>
<dbReference type="GO" id="GO:0005886">
    <property type="term" value="C:plasma membrane"/>
    <property type="evidence" value="ECO:0007669"/>
    <property type="project" value="TreeGrafter"/>
</dbReference>
<accession>T0YYE0</accession>
<comment type="caution">
    <text evidence="4">The sequence shown here is derived from an EMBL/GenBank/DDBJ whole genome shotgun (WGS) entry which is preliminary data.</text>
</comment>
<evidence type="ECO:0000313" key="4">
    <source>
        <dbReference type="EMBL" id="EQD40641.1"/>
    </source>
</evidence>
<evidence type="ECO:0000259" key="3">
    <source>
        <dbReference type="PROSITE" id="PS50887"/>
    </source>
</evidence>
<dbReference type="CDD" id="cd01949">
    <property type="entry name" value="GGDEF"/>
    <property type="match status" value="1"/>
</dbReference>
<dbReference type="InterPro" id="IPR011623">
    <property type="entry name" value="7TMR_DISM_rcpt_extracell_dom1"/>
</dbReference>
<dbReference type="PANTHER" id="PTHR45138:SF9">
    <property type="entry name" value="DIGUANYLATE CYCLASE DGCM-RELATED"/>
    <property type="match status" value="1"/>
</dbReference>
<dbReference type="SUPFAM" id="SSF55073">
    <property type="entry name" value="Nucleotide cyclase"/>
    <property type="match status" value="1"/>
</dbReference>
<keyword evidence="2" id="KW-0812">Transmembrane</keyword>
<dbReference type="InterPro" id="IPR029787">
    <property type="entry name" value="Nucleotide_cyclase"/>
</dbReference>
<reference evidence="4" key="1">
    <citation type="submission" date="2013-08" db="EMBL/GenBank/DDBJ databases">
        <authorList>
            <person name="Mendez C."/>
            <person name="Richter M."/>
            <person name="Ferrer M."/>
            <person name="Sanchez J."/>
        </authorList>
    </citation>
    <scope>NUCLEOTIDE SEQUENCE</scope>
</reference>